<dbReference type="RefSeq" id="WP_200435328.1">
    <property type="nucleotide sequence ID" value="NZ_JAEHFL010000002.1"/>
</dbReference>
<name>A0A8I1LC50_9CORY</name>
<dbReference type="AlphaFoldDB" id="A0A8I1LC50"/>
<organism evidence="17 18">
    <name type="scientific">Corynebacterium tuberculostearicum</name>
    <dbReference type="NCBI Taxonomy" id="38304"/>
    <lineage>
        <taxon>Bacteria</taxon>
        <taxon>Bacillati</taxon>
        <taxon>Actinomycetota</taxon>
        <taxon>Actinomycetes</taxon>
        <taxon>Mycobacteriales</taxon>
        <taxon>Corynebacteriaceae</taxon>
        <taxon>Corynebacterium</taxon>
    </lineage>
</organism>
<feature type="domain" description="Dyp-type peroxidase C-terminal" evidence="16">
    <location>
        <begin position="235"/>
        <end position="413"/>
    </location>
</feature>
<accession>A0A8I1LC50</accession>
<dbReference type="GO" id="GO:0004601">
    <property type="term" value="F:peroxidase activity"/>
    <property type="evidence" value="ECO:0007669"/>
    <property type="project" value="UniProtKB-KW"/>
</dbReference>
<dbReference type="GO" id="GO:0030313">
    <property type="term" value="C:cell envelope"/>
    <property type="evidence" value="ECO:0007669"/>
    <property type="project" value="UniProtKB-SubCell"/>
</dbReference>
<evidence type="ECO:0000256" key="10">
    <source>
        <dbReference type="ARBA" id="ARBA00033771"/>
    </source>
</evidence>
<evidence type="ECO:0000256" key="3">
    <source>
        <dbReference type="ARBA" id="ARBA00022617"/>
    </source>
</evidence>
<comment type="subcellular location">
    <subcellularLocation>
        <location evidence="1">Cell envelope</location>
    </subcellularLocation>
</comment>
<dbReference type="EMBL" id="JAEHFL010000002">
    <property type="protein sequence ID" value="MBK3427299.1"/>
    <property type="molecule type" value="Genomic_DNA"/>
</dbReference>
<gene>
    <name evidence="17" type="primary">efeB</name>
    <name evidence="17" type="ORF">JDP02_02075</name>
</gene>
<comment type="similarity">
    <text evidence="9 13">Belongs to the DyP-type peroxidase family.</text>
</comment>
<evidence type="ECO:0000256" key="2">
    <source>
        <dbReference type="ARBA" id="ARBA00022559"/>
    </source>
</evidence>
<feature type="region of interest" description="Disordered" evidence="14">
    <location>
        <begin position="28"/>
        <end position="72"/>
    </location>
</feature>
<feature type="compositionally biased region" description="Low complexity" evidence="14">
    <location>
        <begin position="28"/>
        <end position="43"/>
    </location>
</feature>
<dbReference type="PROSITE" id="PS51404">
    <property type="entry name" value="DYP_PEROXIDASE"/>
    <property type="match status" value="1"/>
</dbReference>
<dbReference type="Proteomes" id="UP000603369">
    <property type="component" value="Unassembled WGS sequence"/>
</dbReference>
<sequence length="427" mass="46479">MPCPFNFSRRSFLSGLAATAALTGPAAAANGQSSFAGSSFGSSKHGKDSSSDPAVSSPRTDADDPLDLPFHGEHQQGIVTPAQKYSEVVALDVQFTGKSRLEELFRTITERARVLTTGGATAADGIAYPAGDSGELGPKLPTDSLSITLAVGDSLFDDRFGLKPHKPVHLSSMQAFADDTLKDELCHGDLALQICADQHDTVIHALRDILRHTRGDVAVRWRQNGYMNEPRPSGTQRNHLGFKDGIVNPAEKDQDKLVWAGADEPDWAAGGSYMVVRLIAMYTEFWDRISIAEQEQIFGRDRATGGPLSGGDEHAEPNYLDDATGDVIPTDAHIRLANPRTPETSDQLMLRRAYNYDNGVRDNGTLDVGLVFICFQQDLERQFITVQKRLEGEPLADYIRPYGGGYFYALPGVADDSDFFGRSLLQA</sequence>
<protein>
    <recommendedName>
        <fullName evidence="10 13">Deferrochelatase</fullName>
        <ecNumber evidence="13">1.11.1.-</ecNumber>
    </recommendedName>
    <alternativeName>
        <fullName evidence="11 13">Peroxidase EfeB</fullName>
    </alternativeName>
</protein>
<proteinExistence type="inferred from homology"/>
<dbReference type="NCBIfam" id="TIGR01412">
    <property type="entry name" value="tat_substr_1"/>
    <property type="match status" value="1"/>
</dbReference>
<dbReference type="PROSITE" id="PS51318">
    <property type="entry name" value="TAT"/>
    <property type="match status" value="1"/>
</dbReference>
<evidence type="ECO:0000256" key="14">
    <source>
        <dbReference type="SAM" id="MobiDB-lite"/>
    </source>
</evidence>
<dbReference type="GO" id="GO:0005829">
    <property type="term" value="C:cytosol"/>
    <property type="evidence" value="ECO:0007669"/>
    <property type="project" value="TreeGrafter"/>
</dbReference>
<evidence type="ECO:0000256" key="1">
    <source>
        <dbReference type="ARBA" id="ARBA00004196"/>
    </source>
</evidence>
<evidence type="ECO:0000256" key="11">
    <source>
        <dbReference type="ARBA" id="ARBA00033775"/>
    </source>
</evidence>
<evidence type="ECO:0000313" key="18">
    <source>
        <dbReference type="Proteomes" id="UP000603369"/>
    </source>
</evidence>
<evidence type="ECO:0000256" key="7">
    <source>
        <dbReference type="ARBA" id="ARBA00023004"/>
    </source>
</evidence>
<keyword evidence="7 13" id="KW-0408">Iron</keyword>
<evidence type="ECO:0000256" key="13">
    <source>
        <dbReference type="RuleBase" id="RU365017"/>
    </source>
</evidence>
<dbReference type="GO" id="GO:0004325">
    <property type="term" value="F:ferrochelatase activity"/>
    <property type="evidence" value="ECO:0007669"/>
    <property type="project" value="UniProtKB-EC"/>
</dbReference>
<dbReference type="SUPFAM" id="SSF54909">
    <property type="entry name" value="Dimeric alpha+beta barrel"/>
    <property type="match status" value="1"/>
</dbReference>
<dbReference type="InterPro" id="IPR048328">
    <property type="entry name" value="Dyp_perox_C"/>
</dbReference>
<dbReference type="InterPro" id="IPR006311">
    <property type="entry name" value="TAT_signal"/>
</dbReference>
<comment type="cofactor">
    <cofactor evidence="13">
        <name>heme b</name>
        <dbReference type="ChEBI" id="CHEBI:60344"/>
    </cofactor>
    <text evidence="13">Binds 1 heme b (iron(II)-protoporphyrin IX) group non-covalently per subunit.</text>
</comment>
<comment type="caution">
    <text evidence="17">The sequence shown here is derived from an EMBL/GenBank/DDBJ whole genome shotgun (WGS) entry which is preliminary data.</text>
</comment>
<dbReference type="GO" id="GO:0033212">
    <property type="term" value="P:iron import into cell"/>
    <property type="evidence" value="ECO:0007669"/>
    <property type="project" value="InterPro"/>
</dbReference>
<feature type="domain" description="Dyp-type peroxidase N-terminal" evidence="15">
    <location>
        <begin position="75"/>
        <end position="226"/>
    </location>
</feature>
<evidence type="ECO:0000256" key="9">
    <source>
        <dbReference type="ARBA" id="ARBA00025737"/>
    </source>
</evidence>
<dbReference type="PANTHER" id="PTHR30521:SF4">
    <property type="entry name" value="DEFERROCHELATASE"/>
    <property type="match status" value="1"/>
</dbReference>
<evidence type="ECO:0000256" key="5">
    <source>
        <dbReference type="ARBA" id="ARBA00022729"/>
    </source>
</evidence>
<keyword evidence="3 13" id="KW-0349">Heme</keyword>
<evidence type="ECO:0000256" key="6">
    <source>
        <dbReference type="ARBA" id="ARBA00023002"/>
    </source>
</evidence>
<evidence type="ECO:0000259" key="16">
    <source>
        <dbReference type="Pfam" id="PF20628"/>
    </source>
</evidence>
<keyword evidence="18" id="KW-1185">Reference proteome</keyword>
<comment type="function">
    <text evidence="13">Involved in the recovery of exogenous heme iron. Extracts iron from heme while preserving the protoporphyrin ring intact.</text>
</comment>
<dbReference type="Pfam" id="PF04261">
    <property type="entry name" value="Dyp_perox_N"/>
    <property type="match status" value="1"/>
</dbReference>
<dbReference type="InterPro" id="IPR006314">
    <property type="entry name" value="Dyp_peroxidase"/>
</dbReference>
<dbReference type="GO" id="GO:0046872">
    <property type="term" value="F:metal ion binding"/>
    <property type="evidence" value="ECO:0007669"/>
    <property type="project" value="UniProtKB-KW"/>
</dbReference>
<feature type="signal peptide" evidence="13">
    <location>
        <begin position="1"/>
        <end position="28"/>
    </location>
</feature>
<comment type="catalytic activity">
    <reaction evidence="12">
        <text>heme b + 2 H(+) = protoporphyrin IX + Fe(2+)</text>
        <dbReference type="Rhea" id="RHEA:22584"/>
        <dbReference type="ChEBI" id="CHEBI:15378"/>
        <dbReference type="ChEBI" id="CHEBI:29033"/>
        <dbReference type="ChEBI" id="CHEBI:57306"/>
        <dbReference type="ChEBI" id="CHEBI:60344"/>
        <dbReference type="EC" id="4.98.1.1"/>
    </reaction>
    <physiologicalReaction direction="left-to-right" evidence="12">
        <dbReference type="Rhea" id="RHEA:22585"/>
    </physiologicalReaction>
</comment>
<dbReference type="GO" id="GO:0020037">
    <property type="term" value="F:heme binding"/>
    <property type="evidence" value="ECO:0007669"/>
    <property type="project" value="InterPro"/>
</dbReference>
<dbReference type="PANTHER" id="PTHR30521">
    <property type="entry name" value="DEFERROCHELATASE/PEROXIDASE"/>
    <property type="match status" value="1"/>
</dbReference>
<keyword evidence="2 13" id="KW-0575">Peroxidase</keyword>
<keyword evidence="6 13" id="KW-0560">Oxidoreductase</keyword>
<evidence type="ECO:0000313" key="17">
    <source>
        <dbReference type="EMBL" id="MBK3427299.1"/>
    </source>
</evidence>
<evidence type="ECO:0000256" key="4">
    <source>
        <dbReference type="ARBA" id="ARBA00022723"/>
    </source>
</evidence>
<evidence type="ECO:0000256" key="12">
    <source>
        <dbReference type="ARBA" id="ARBA00048856"/>
    </source>
</evidence>
<reference evidence="17 18" key="1">
    <citation type="submission" date="2020-12" db="EMBL/GenBank/DDBJ databases">
        <title>Draft genome sequence of the commensal strain Corynebacterium tuberculostearicum MFP09/CIP 102622 isolated from human skin.</title>
        <authorList>
            <person name="Boukerb A.M."/>
            <person name="Janvier X."/>
            <person name="Feuilloley M.G.J."/>
            <person name="Groboillot A."/>
        </authorList>
    </citation>
    <scope>NUCLEOTIDE SEQUENCE [LARGE SCALE GENOMIC DNA]</scope>
    <source>
        <strain evidence="17 18">CIP 102622</strain>
    </source>
</reference>
<dbReference type="InterPro" id="IPR048327">
    <property type="entry name" value="Dyp_perox_N"/>
</dbReference>
<dbReference type="InterPro" id="IPR006313">
    <property type="entry name" value="EfeB/EfeN"/>
</dbReference>
<keyword evidence="8" id="KW-0456">Lyase</keyword>
<dbReference type="Pfam" id="PF20628">
    <property type="entry name" value="Dyp_perox_C"/>
    <property type="match status" value="1"/>
</dbReference>
<keyword evidence="5 13" id="KW-0732">Signal</keyword>
<feature type="chain" id="PRO_5034568924" description="Deferrochelatase" evidence="13">
    <location>
        <begin position="29"/>
        <end position="427"/>
    </location>
</feature>
<dbReference type="EC" id="1.11.1.-" evidence="13"/>
<evidence type="ECO:0000259" key="15">
    <source>
        <dbReference type="Pfam" id="PF04261"/>
    </source>
</evidence>
<keyword evidence="4 13" id="KW-0479">Metal-binding</keyword>
<evidence type="ECO:0000256" key="8">
    <source>
        <dbReference type="ARBA" id="ARBA00023239"/>
    </source>
</evidence>
<dbReference type="NCBIfam" id="TIGR01413">
    <property type="entry name" value="Dyp_perox_fam"/>
    <property type="match status" value="1"/>
</dbReference>
<dbReference type="InterPro" id="IPR011008">
    <property type="entry name" value="Dimeric_a/b-barrel"/>
</dbReference>